<protein>
    <submittedName>
        <fullName evidence="2">HET-domain-containing protein</fullName>
    </submittedName>
</protein>
<dbReference type="OrthoDB" id="5347061at2759"/>
<feature type="domain" description="Heterokaryon incompatibility" evidence="1">
    <location>
        <begin position="269"/>
        <end position="427"/>
    </location>
</feature>
<dbReference type="InterPro" id="IPR010730">
    <property type="entry name" value="HET"/>
</dbReference>
<dbReference type="STRING" id="1745343.A0A2J6Q8H4"/>
<reference evidence="2 3" key="1">
    <citation type="submission" date="2016-05" db="EMBL/GenBank/DDBJ databases">
        <title>A degradative enzymes factory behind the ericoid mycorrhizal symbiosis.</title>
        <authorList>
            <consortium name="DOE Joint Genome Institute"/>
            <person name="Martino E."/>
            <person name="Morin E."/>
            <person name="Grelet G."/>
            <person name="Kuo A."/>
            <person name="Kohler A."/>
            <person name="Daghino S."/>
            <person name="Barry K."/>
            <person name="Choi C."/>
            <person name="Cichocki N."/>
            <person name="Clum A."/>
            <person name="Copeland A."/>
            <person name="Hainaut M."/>
            <person name="Haridas S."/>
            <person name="Labutti K."/>
            <person name="Lindquist E."/>
            <person name="Lipzen A."/>
            <person name="Khouja H.-R."/>
            <person name="Murat C."/>
            <person name="Ohm R."/>
            <person name="Olson A."/>
            <person name="Spatafora J."/>
            <person name="Veneault-Fourrey C."/>
            <person name="Henrissat B."/>
            <person name="Grigoriev I."/>
            <person name="Martin F."/>
            <person name="Perotto S."/>
        </authorList>
    </citation>
    <scope>NUCLEOTIDE SEQUENCE [LARGE SCALE GENOMIC DNA]</scope>
    <source>
        <strain evidence="2 3">UAMH 7357</strain>
    </source>
</reference>
<dbReference type="Pfam" id="PF06985">
    <property type="entry name" value="HET"/>
    <property type="match status" value="1"/>
</dbReference>
<evidence type="ECO:0000259" key="1">
    <source>
        <dbReference type="Pfam" id="PF06985"/>
    </source>
</evidence>
<name>A0A2J6Q8H4_9HELO</name>
<gene>
    <name evidence="2" type="ORF">NA56DRAFT_644778</name>
</gene>
<dbReference type="Proteomes" id="UP000235672">
    <property type="component" value="Unassembled WGS sequence"/>
</dbReference>
<proteinExistence type="predicted"/>
<organism evidence="2 3">
    <name type="scientific">Hyaloscypha hepaticicola</name>
    <dbReference type="NCBI Taxonomy" id="2082293"/>
    <lineage>
        <taxon>Eukaryota</taxon>
        <taxon>Fungi</taxon>
        <taxon>Dikarya</taxon>
        <taxon>Ascomycota</taxon>
        <taxon>Pezizomycotina</taxon>
        <taxon>Leotiomycetes</taxon>
        <taxon>Helotiales</taxon>
        <taxon>Hyaloscyphaceae</taxon>
        <taxon>Hyaloscypha</taxon>
    </lineage>
</organism>
<sequence>MSFLCRASEEILVLNDEDLINLGCSTGPPVQHAREGILARPIDINLSCEFAANGPGASVLMLTVLTWNHGDTKLCGQCSFCNTLNEGIQRSVESDLWNLSRFEPRQYSRLLGLQSIRFNRLEYHTDPMPRTVGKARTVVADDVYLLRLSGHLLLKTDCDAELELLDVFVHFEMFGESCDPAVELLKLHRRPLRGTFLSSFNISKVRNWIQDCDDNHESCRSALKHLNSRTPTFLPTRLIDVGDEAQDMHPKLVITSKMEAASLANAAKYMALSYCWGTVEQAAKLPKTTNNTIISRIEKIELNTMPQMYQDVITVARTLGIRYLWVDSLCIIQDDVRDWEIESSRMAAIFSIAYLTLVAASGSSCNDSFLRREISGLTCTVPMILNRGEKPIEGRYSLRFRRRWGISDKMADISGSRWLTRGWTFQEERLARRVLIFGEKKFFLDCKTVERAEDSDACALRPGWVKSVSEVLLENHQLDQVEVSAGSDKTQHWEHWQTLCSHYSYRELTFPSDKLPAISGIASNFAAKTHSKYLAGLWQDNLVHDLFWQSSDAATRPPEYRAPSWSWASLDGMILWPSWRFCLNCTGCKLYCTVLDVGTSQAGMNPYGAVKDGFLKVHGRLEEMDVVMVNENRSCPRWRLVHNGKGIGSANLDIILHTSTNRYQALTIATCRELGGDRTLTRGLLLQKNGRERGSHVELERVGTFTLSSSFIPARYDSQRVDGTNPDEVILIV</sequence>
<evidence type="ECO:0000313" key="3">
    <source>
        <dbReference type="Proteomes" id="UP000235672"/>
    </source>
</evidence>
<dbReference type="EMBL" id="KZ613477">
    <property type="protein sequence ID" value="PMD22577.1"/>
    <property type="molecule type" value="Genomic_DNA"/>
</dbReference>
<keyword evidence="3" id="KW-1185">Reference proteome</keyword>
<dbReference type="PANTHER" id="PTHR33112:SF16">
    <property type="entry name" value="HETEROKARYON INCOMPATIBILITY DOMAIN-CONTAINING PROTEIN"/>
    <property type="match status" value="1"/>
</dbReference>
<accession>A0A2J6Q8H4</accession>
<dbReference type="AlphaFoldDB" id="A0A2J6Q8H4"/>
<evidence type="ECO:0000313" key="2">
    <source>
        <dbReference type="EMBL" id="PMD22577.1"/>
    </source>
</evidence>
<dbReference type="PANTHER" id="PTHR33112">
    <property type="entry name" value="DOMAIN PROTEIN, PUTATIVE-RELATED"/>
    <property type="match status" value="1"/>
</dbReference>